<reference evidence="1 2" key="1">
    <citation type="journal article" date="2021" name="Hortic Res">
        <title>High-quality reference genome and annotation aids understanding of berry development for evergreen blueberry (Vaccinium darrowii).</title>
        <authorList>
            <person name="Yu J."/>
            <person name="Hulse-Kemp A.M."/>
            <person name="Babiker E."/>
            <person name="Staton M."/>
        </authorList>
    </citation>
    <scope>NUCLEOTIDE SEQUENCE [LARGE SCALE GENOMIC DNA]</scope>
    <source>
        <strain evidence="2">cv. NJ 8807/NJ 8810</strain>
        <tissue evidence="1">Young leaf</tissue>
    </source>
</reference>
<organism evidence="1 2">
    <name type="scientific">Vaccinium darrowii</name>
    <dbReference type="NCBI Taxonomy" id="229202"/>
    <lineage>
        <taxon>Eukaryota</taxon>
        <taxon>Viridiplantae</taxon>
        <taxon>Streptophyta</taxon>
        <taxon>Embryophyta</taxon>
        <taxon>Tracheophyta</taxon>
        <taxon>Spermatophyta</taxon>
        <taxon>Magnoliopsida</taxon>
        <taxon>eudicotyledons</taxon>
        <taxon>Gunneridae</taxon>
        <taxon>Pentapetalae</taxon>
        <taxon>asterids</taxon>
        <taxon>Ericales</taxon>
        <taxon>Ericaceae</taxon>
        <taxon>Vaccinioideae</taxon>
        <taxon>Vaccinieae</taxon>
        <taxon>Vaccinium</taxon>
    </lineage>
</organism>
<proteinExistence type="predicted"/>
<evidence type="ECO:0000313" key="1">
    <source>
        <dbReference type="EMBL" id="KAH7846994.1"/>
    </source>
</evidence>
<accession>A0ACB7Y0M3</accession>
<dbReference type="Proteomes" id="UP000828048">
    <property type="component" value="Chromosome 5"/>
</dbReference>
<dbReference type="EMBL" id="CM037155">
    <property type="protein sequence ID" value="KAH7846994.1"/>
    <property type="molecule type" value="Genomic_DNA"/>
</dbReference>
<name>A0ACB7Y0M3_9ERIC</name>
<comment type="caution">
    <text evidence="1">The sequence shown here is derived from an EMBL/GenBank/DDBJ whole genome shotgun (WGS) entry which is preliminary data.</text>
</comment>
<sequence>MDPNQPGRLVQFLVGKARREECLSESYNESLAKTFDLNLPAANLSSFGNHPAKMKIGFIDEVQAACHVHGTKKRSISGFTENPGGHMENSSFILQSSSKSIPPTPEYLQYRNKSLFGHDGQEDPPSLVCMGCVHCYMYVMVSKNASQCPKCKSINLLDILSSSDQVKKQVTESAARTVEEDDDMDRRGNDKNSKKTTTNRLVDDNANQGSKDADKDVKENVECSKVILLGYSSEHDGVEFEDGKIAFTQYYGQSGQPEMRGDSCCCQVKCSGASEVWVIAVVAAMLWFCSC</sequence>
<evidence type="ECO:0000313" key="2">
    <source>
        <dbReference type="Proteomes" id="UP000828048"/>
    </source>
</evidence>
<protein>
    <submittedName>
        <fullName evidence="1">Uncharacterized protein</fullName>
    </submittedName>
</protein>
<keyword evidence="2" id="KW-1185">Reference proteome</keyword>
<gene>
    <name evidence="1" type="ORF">Vadar_020554</name>
</gene>